<proteinExistence type="predicted"/>
<evidence type="ECO:0000256" key="1">
    <source>
        <dbReference type="SAM" id="MobiDB-lite"/>
    </source>
</evidence>
<gene>
    <name evidence="2" type="ORF">CVLEPA_LOCUS21086</name>
</gene>
<protein>
    <submittedName>
        <fullName evidence="2">Uncharacterized protein</fullName>
    </submittedName>
</protein>
<evidence type="ECO:0000313" key="3">
    <source>
        <dbReference type="Proteomes" id="UP001642483"/>
    </source>
</evidence>
<reference evidence="2 3" key="1">
    <citation type="submission" date="2024-02" db="EMBL/GenBank/DDBJ databases">
        <authorList>
            <person name="Daric V."/>
            <person name="Darras S."/>
        </authorList>
    </citation>
    <scope>NUCLEOTIDE SEQUENCE [LARGE SCALE GENOMIC DNA]</scope>
</reference>
<feature type="compositionally biased region" description="Polar residues" evidence="1">
    <location>
        <begin position="155"/>
        <end position="176"/>
    </location>
</feature>
<feature type="region of interest" description="Disordered" evidence="1">
    <location>
        <begin position="146"/>
        <end position="176"/>
    </location>
</feature>
<accession>A0ABP0GCA4</accession>
<evidence type="ECO:0000313" key="2">
    <source>
        <dbReference type="EMBL" id="CAK8689113.1"/>
    </source>
</evidence>
<name>A0ABP0GCA4_CLALP</name>
<sequence>MKNSDEKSDYTDGQAEIWSPMLEKQDMQTHKVAKNGRFEEELVCQPKLIQSVQEQESTTLPAPSRMDVATNHRCSLIEEDKKHAQATTKIFEEAVVREQTENATVSSSRIQLIHQLETTSVGEECIATASTDSEQERPLMNDEEYRETIPRYQDDQTQNETSDTLPEQGNYIANYSKADQFTDYHRSKQAEETFSSICRSDP</sequence>
<comment type="caution">
    <text evidence="2">The sequence shown here is derived from an EMBL/GenBank/DDBJ whole genome shotgun (WGS) entry which is preliminary data.</text>
</comment>
<keyword evidence="3" id="KW-1185">Reference proteome</keyword>
<dbReference type="Proteomes" id="UP001642483">
    <property type="component" value="Unassembled WGS sequence"/>
</dbReference>
<dbReference type="EMBL" id="CAWYQH010000108">
    <property type="protein sequence ID" value="CAK8689113.1"/>
    <property type="molecule type" value="Genomic_DNA"/>
</dbReference>
<organism evidence="2 3">
    <name type="scientific">Clavelina lepadiformis</name>
    <name type="common">Light-bulb sea squirt</name>
    <name type="synonym">Ascidia lepadiformis</name>
    <dbReference type="NCBI Taxonomy" id="159417"/>
    <lineage>
        <taxon>Eukaryota</taxon>
        <taxon>Metazoa</taxon>
        <taxon>Chordata</taxon>
        <taxon>Tunicata</taxon>
        <taxon>Ascidiacea</taxon>
        <taxon>Aplousobranchia</taxon>
        <taxon>Clavelinidae</taxon>
        <taxon>Clavelina</taxon>
    </lineage>
</organism>
<feature type="compositionally biased region" description="Polar residues" evidence="1">
    <location>
        <begin position="192"/>
        <end position="202"/>
    </location>
</feature>
<feature type="region of interest" description="Disordered" evidence="1">
    <location>
        <begin position="183"/>
        <end position="202"/>
    </location>
</feature>